<name>A0A9D3Y1C4_DREPO</name>
<reference evidence="1" key="1">
    <citation type="journal article" date="2019" name="bioRxiv">
        <title>The Genome of the Zebra Mussel, Dreissena polymorpha: A Resource for Invasive Species Research.</title>
        <authorList>
            <person name="McCartney M.A."/>
            <person name="Auch B."/>
            <person name="Kono T."/>
            <person name="Mallez S."/>
            <person name="Zhang Y."/>
            <person name="Obille A."/>
            <person name="Becker A."/>
            <person name="Abrahante J.E."/>
            <person name="Garbe J."/>
            <person name="Badalamenti J.P."/>
            <person name="Herman A."/>
            <person name="Mangelson H."/>
            <person name="Liachko I."/>
            <person name="Sullivan S."/>
            <person name="Sone E.D."/>
            <person name="Koren S."/>
            <person name="Silverstein K.A.T."/>
            <person name="Beckman K.B."/>
            <person name="Gohl D.M."/>
        </authorList>
    </citation>
    <scope>NUCLEOTIDE SEQUENCE</scope>
    <source>
        <strain evidence="1">Duluth1</strain>
        <tissue evidence="1">Whole animal</tissue>
    </source>
</reference>
<accession>A0A9D3Y1C4</accession>
<comment type="caution">
    <text evidence="1">The sequence shown here is derived from an EMBL/GenBank/DDBJ whole genome shotgun (WGS) entry which is preliminary data.</text>
</comment>
<organism evidence="1 2">
    <name type="scientific">Dreissena polymorpha</name>
    <name type="common">Zebra mussel</name>
    <name type="synonym">Mytilus polymorpha</name>
    <dbReference type="NCBI Taxonomy" id="45954"/>
    <lineage>
        <taxon>Eukaryota</taxon>
        <taxon>Metazoa</taxon>
        <taxon>Spiralia</taxon>
        <taxon>Lophotrochozoa</taxon>
        <taxon>Mollusca</taxon>
        <taxon>Bivalvia</taxon>
        <taxon>Autobranchia</taxon>
        <taxon>Heteroconchia</taxon>
        <taxon>Euheterodonta</taxon>
        <taxon>Imparidentia</taxon>
        <taxon>Neoheterodontei</taxon>
        <taxon>Myida</taxon>
        <taxon>Dreissenoidea</taxon>
        <taxon>Dreissenidae</taxon>
        <taxon>Dreissena</taxon>
    </lineage>
</organism>
<reference evidence="1" key="2">
    <citation type="submission" date="2020-11" db="EMBL/GenBank/DDBJ databases">
        <authorList>
            <person name="McCartney M.A."/>
            <person name="Auch B."/>
            <person name="Kono T."/>
            <person name="Mallez S."/>
            <person name="Becker A."/>
            <person name="Gohl D.M."/>
            <person name="Silverstein K.A.T."/>
            <person name="Koren S."/>
            <person name="Bechman K.B."/>
            <person name="Herman A."/>
            <person name="Abrahante J.E."/>
            <person name="Garbe J."/>
        </authorList>
    </citation>
    <scope>NUCLEOTIDE SEQUENCE</scope>
    <source>
        <strain evidence="1">Duluth1</strain>
        <tissue evidence="1">Whole animal</tissue>
    </source>
</reference>
<proteinExistence type="predicted"/>
<sequence>MTEIALVDVCRRRYIDHDWQMTPIDIQIRTKLCRHLTKKHSHLWRNVVRKLNGPSHHKDILIIIFIFHPMVTGD</sequence>
<dbReference type="AlphaFoldDB" id="A0A9D3Y1C4"/>
<evidence type="ECO:0000313" key="2">
    <source>
        <dbReference type="Proteomes" id="UP000828390"/>
    </source>
</evidence>
<gene>
    <name evidence="1" type="ORF">DPMN_193202</name>
</gene>
<dbReference type="Proteomes" id="UP000828390">
    <property type="component" value="Unassembled WGS sequence"/>
</dbReference>
<keyword evidence="2" id="KW-1185">Reference proteome</keyword>
<protein>
    <submittedName>
        <fullName evidence="1">Uncharacterized protein</fullName>
    </submittedName>
</protein>
<evidence type="ECO:0000313" key="1">
    <source>
        <dbReference type="EMBL" id="KAH3691253.1"/>
    </source>
</evidence>
<dbReference type="EMBL" id="JAIWYP010000041">
    <property type="protein sequence ID" value="KAH3691253.1"/>
    <property type="molecule type" value="Genomic_DNA"/>
</dbReference>